<dbReference type="Pfam" id="PF06083">
    <property type="entry name" value="IL17"/>
    <property type="match status" value="1"/>
</dbReference>
<evidence type="ECO:0000256" key="2">
    <source>
        <dbReference type="ARBA" id="ARBA00007236"/>
    </source>
</evidence>
<dbReference type="GeneID" id="101070365"/>
<dbReference type="InterPro" id="IPR029034">
    <property type="entry name" value="Cystine-knot_cytokine"/>
</dbReference>
<organism evidence="6 7">
    <name type="scientific">Takifugu rubripes</name>
    <name type="common">Japanese pufferfish</name>
    <name type="synonym">Fugu rubripes</name>
    <dbReference type="NCBI Taxonomy" id="31033"/>
    <lineage>
        <taxon>Eukaryota</taxon>
        <taxon>Metazoa</taxon>
        <taxon>Chordata</taxon>
        <taxon>Craniata</taxon>
        <taxon>Vertebrata</taxon>
        <taxon>Euteleostomi</taxon>
        <taxon>Actinopterygii</taxon>
        <taxon>Neopterygii</taxon>
        <taxon>Teleostei</taxon>
        <taxon>Neoteleostei</taxon>
        <taxon>Acanthomorphata</taxon>
        <taxon>Eupercaria</taxon>
        <taxon>Tetraodontiformes</taxon>
        <taxon>Tetradontoidea</taxon>
        <taxon>Tetraodontidae</taxon>
        <taxon>Takifugu</taxon>
    </lineage>
</organism>
<dbReference type="Gene3D" id="2.10.90.10">
    <property type="entry name" value="Cystine-knot cytokines"/>
    <property type="match status" value="1"/>
</dbReference>
<comment type="similarity">
    <text evidence="2">Belongs to the IL-17 family.</text>
</comment>
<comment type="subcellular location">
    <subcellularLocation>
        <location evidence="1">Secreted</location>
    </subcellularLocation>
</comment>
<feature type="chain" id="PRO_5044592463" evidence="5">
    <location>
        <begin position="29"/>
        <end position="148"/>
    </location>
</feature>
<dbReference type="Proteomes" id="UP000005226">
    <property type="component" value="Chromosome 13"/>
</dbReference>
<dbReference type="RefSeq" id="XP_011608062.2">
    <property type="nucleotide sequence ID" value="XM_011609760.2"/>
</dbReference>
<dbReference type="AlphaFoldDB" id="A0A3B5KP14"/>
<keyword evidence="4 5" id="KW-0732">Signal</keyword>
<reference evidence="6 7" key="1">
    <citation type="journal article" date="2011" name="Genome Biol. Evol.">
        <title>Integration of the genetic map and genome assembly of fugu facilitates insights into distinct features of genome evolution in teleosts and mammals.</title>
        <authorList>
            <person name="Kai W."/>
            <person name="Kikuchi K."/>
            <person name="Tohari S."/>
            <person name="Chew A.K."/>
            <person name="Tay A."/>
            <person name="Fujiwara A."/>
            <person name="Hosoya S."/>
            <person name="Suetake H."/>
            <person name="Naruse K."/>
            <person name="Brenner S."/>
            <person name="Suzuki Y."/>
            <person name="Venkatesh B."/>
        </authorList>
    </citation>
    <scope>NUCLEOTIDE SEQUENCE [LARGE SCALE GENOMIC DNA]</scope>
</reference>
<keyword evidence="3" id="KW-0964">Secreted</keyword>
<evidence type="ECO:0000313" key="6">
    <source>
        <dbReference type="Ensembl" id="ENSTRUP00000057193.1"/>
    </source>
</evidence>
<dbReference type="PROSITE" id="PS51257">
    <property type="entry name" value="PROKAR_LIPOPROTEIN"/>
    <property type="match status" value="1"/>
</dbReference>
<evidence type="ECO:0000256" key="4">
    <source>
        <dbReference type="ARBA" id="ARBA00022729"/>
    </source>
</evidence>
<dbReference type="Ensembl" id="ENSTRUT00000050420.2">
    <property type="protein sequence ID" value="ENSTRUP00000057193.1"/>
    <property type="gene ID" value="ENSTRUG00000020736.2"/>
</dbReference>
<evidence type="ECO:0000256" key="5">
    <source>
        <dbReference type="SAM" id="SignalP"/>
    </source>
</evidence>
<dbReference type="KEGG" id="tru:101070365"/>
<dbReference type="GeneTree" id="ENSGT01030000234838"/>
<dbReference type="SUPFAM" id="SSF57501">
    <property type="entry name" value="Cystine-knot cytokines"/>
    <property type="match status" value="1"/>
</dbReference>
<evidence type="ECO:0000256" key="3">
    <source>
        <dbReference type="ARBA" id="ARBA00022525"/>
    </source>
</evidence>
<dbReference type="OrthoDB" id="6093351at2759"/>
<evidence type="ECO:0000313" key="7">
    <source>
        <dbReference type="Proteomes" id="UP000005226"/>
    </source>
</evidence>
<name>A0A3B5KP14_TAKRU</name>
<dbReference type="GO" id="GO:0005576">
    <property type="term" value="C:extracellular region"/>
    <property type="evidence" value="ECO:0007669"/>
    <property type="project" value="UniProtKB-SubCell"/>
</dbReference>
<protein>
    <submittedName>
        <fullName evidence="6">Interleukin-17A-like</fullName>
    </submittedName>
</protein>
<dbReference type="InterPro" id="IPR010345">
    <property type="entry name" value="IL-17_fam"/>
</dbReference>
<reference evidence="6" key="2">
    <citation type="submission" date="2025-05" db="UniProtKB">
        <authorList>
            <consortium name="Ensembl"/>
        </authorList>
    </citation>
    <scope>IDENTIFICATION</scope>
</reference>
<dbReference type="STRING" id="31033.ENSTRUP00000057193"/>
<sequence length="148" mass="16201">MLRKMVLRSCSVVALLISCSALWGFSHSSRPKPPPPSPKCDAMVAFSSQTSSLSEGAGAIHSRSLSPWRWRSTTVKNRIPTTLWEAECTSRFSSGPRLGQPEVHNLNSVPIYQNILVLTRQNNSHCYTASFQLVAVGCTSVRATISHS</sequence>
<dbReference type="OMA" id="FSKTQDC"/>
<dbReference type="Ensembl" id="ENSTRUT00000075943.1">
    <property type="protein sequence ID" value="ENSTRUP00000063948.1"/>
    <property type="gene ID" value="ENSTRUG00000020736.2"/>
</dbReference>
<dbReference type="GO" id="GO:0005125">
    <property type="term" value="F:cytokine activity"/>
    <property type="evidence" value="ECO:0007669"/>
    <property type="project" value="InterPro"/>
</dbReference>
<evidence type="ECO:0000256" key="1">
    <source>
        <dbReference type="ARBA" id="ARBA00004613"/>
    </source>
</evidence>
<accession>A0A3B5KP14</accession>
<proteinExistence type="inferred from homology"/>
<gene>
    <name evidence="6" type="primary">LOC101070365</name>
</gene>
<feature type="signal peptide" evidence="5">
    <location>
        <begin position="1"/>
        <end position="28"/>
    </location>
</feature>
<keyword evidence="7" id="KW-1185">Reference proteome</keyword>